<dbReference type="RefSeq" id="WP_181248166.1">
    <property type="nucleotide sequence ID" value="NZ_QAXS01000015.1"/>
</dbReference>
<name>A0A2T5RJB4_9FIRM</name>
<proteinExistence type="predicted"/>
<dbReference type="Proteomes" id="UP000244089">
    <property type="component" value="Unassembled WGS sequence"/>
</dbReference>
<gene>
    <name evidence="1" type="ORF">C8C76_11537</name>
</gene>
<dbReference type="EMBL" id="QAXS01000015">
    <property type="protein sequence ID" value="PTV98631.1"/>
    <property type="molecule type" value="Genomic_DNA"/>
</dbReference>
<evidence type="ECO:0008006" key="3">
    <source>
        <dbReference type="Google" id="ProtNLM"/>
    </source>
</evidence>
<sequence length="53" mass="6083">MKTVKCKGCKTDLFEGDFEGFLRITCPNCDKNNLIYINAENKLNSFLEMETDS</sequence>
<accession>A0A2T5RJB4</accession>
<comment type="caution">
    <text evidence="1">The sequence shown here is derived from an EMBL/GenBank/DDBJ whole genome shotgun (WGS) entry which is preliminary data.</text>
</comment>
<evidence type="ECO:0000313" key="2">
    <source>
        <dbReference type="Proteomes" id="UP000244089"/>
    </source>
</evidence>
<dbReference type="AlphaFoldDB" id="A0A2T5RJB4"/>
<organism evidence="1 2">
    <name type="scientific">Halanaerobium saccharolyticum</name>
    <dbReference type="NCBI Taxonomy" id="43595"/>
    <lineage>
        <taxon>Bacteria</taxon>
        <taxon>Bacillati</taxon>
        <taxon>Bacillota</taxon>
        <taxon>Clostridia</taxon>
        <taxon>Halanaerobiales</taxon>
        <taxon>Halanaerobiaceae</taxon>
        <taxon>Halanaerobium</taxon>
    </lineage>
</organism>
<protein>
    <recommendedName>
        <fullName evidence="3">Mu-like prophage protein Com</fullName>
    </recommendedName>
</protein>
<reference evidence="1 2" key="1">
    <citation type="submission" date="2018-04" db="EMBL/GenBank/DDBJ databases">
        <title>Subsurface microbial communities from deep shales in Ohio and West Virginia, USA.</title>
        <authorList>
            <person name="Wrighton K."/>
        </authorList>
    </citation>
    <scope>NUCLEOTIDE SEQUENCE [LARGE SCALE GENOMIC DNA]</scope>
    <source>
        <strain evidence="1 2">WC1</strain>
    </source>
</reference>
<evidence type="ECO:0000313" key="1">
    <source>
        <dbReference type="EMBL" id="PTV98631.1"/>
    </source>
</evidence>